<keyword evidence="2" id="KW-0808">Transferase</keyword>
<dbReference type="PANTHER" id="PTHR12526">
    <property type="entry name" value="GLYCOSYLTRANSFERASE"/>
    <property type="match status" value="1"/>
</dbReference>
<evidence type="ECO:0000259" key="1">
    <source>
        <dbReference type="Pfam" id="PF13439"/>
    </source>
</evidence>
<dbReference type="EMBL" id="JAYGHT010000078">
    <property type="protein sequence ID" value="MEA5520329.1"/>
    <property type="molecule type" value="Genomic_DNA"/>
</dbReference>
<dbReference type="Pfam" id="PF13439">
    <property type="entry name" value="Glyco_transf_4"/>
    <property type="match status" value="1"/>
</dbReference>
<comment type="caution">
    <text evidence="2">The sequence shown here is derived from an EMBL/GenBank/DDBJ whole genome shotgun (WGS) entry which is preliminary data.</text>
</comment>
<dbReference type="RefSeq" id="WP_323275737.1">
    <property type="nucleotide sequence ID" value="NZ_JAYGHT010000078.1"/>
</dbReference>
<keyword evidence="2" id="KW-0328">Glycosyltransferase</keyword>
<organism evidence="2 3">
    <name type="scientific">Limnoraphis robusta CCNP1315</name>
    <dbReference type="NCBI Taxonomy" id="3110306"/>
    <lineage>
        <taxon>Bacteria</taxon>
        <taxon>Bacillati</taxon>
        <taxon>Cyanobacteriota</taxon>
        <taxon>Cyanophyceae</taxon>
        <taxon>Oscillatoriophycideae</taxon>
        <taxon>Oscillatoriales</taxon>
        <taxon>Sirenicapillariaceae</taxon>
        <taxon>Limnoraphis</taxon>
    </lineage>
</organism>
<dbReference type="SUPFAM" id="SSF53756">
    <property type="entry name" value="UDP-Glycosyltransferase/glycogen phosphorylase"/>
    <property type="match status" value="1"/>
</dbReference>
<keyword evidence="3" id="KW-1185">Reference proteome</keyword>
<sequence>MKILLLNNYDLNRTLEEWQEDGQAEHQLWGITQLDKYEIKADLIQYQVSENLKNLSQKLKILGDLDQEIRVIKQISQYDLIYSGHYLTTSLLGLLRRLRILKKPIVAVAFQSPRPSLFAKIFAKLTIAGNDKIICLSDGIKKHLEDDFNISPKKLEFIEWGYNTEFHPPALSNIDNCRQEGYILSAGKSFRDYDTLIKAFEEIDFPLEIIGYSDNILERLNSIPKHINITLTLALDVLAHLPNNYQVNQLPQNIKVLEKLLSTAQLLPKYHHAYAVAIPLALPEHKPYNTVGLSSLIEAMCMGKAVIATENQDMGVDLEKEGIGITVPLKDSLAWKQAIQYLLDHPQETQEMGQKARYLAEQKYNLGNFTQKVAQCMHKTLLNSGTDSK</sequence>
<proteinExistence type="predicted"/>
<dbReference type="Proteomes" id="UP001301728">
    <property type="component" value="Unassembled WGS sequence"/>
</dbReference>
<dbReference type="GO" id="GO:0016757">
    <property type="term" value="F:glycosyltransferase activity"/>
    <property type="evidence" value="ECO:0007669"/>
    <property type="project" value="UniProtKB-KW"/>
</dbReference>
<dbReference type="EC" id="2.4.-.-" evidence="2"/>
<feature type="domain" description="Glycosyltransferase subfamily 4-like N-terminal" evidence="1">
    <location>
        <begin position="65"/>
        <end position="165"/>
    </location>
</feature>
<accession>A0ABU5TZG2</accession>
<name>A0ABU5TZG2_9CYAN</name>
<evidence type="ECO:0000313" key="2">
    <source>
        <dbReference type="EMBL" id="MEA5520329.1"/>
    </source>
</evidence>
<dbReference type="Gene3D" id="3.40.50.2000">
    <property type="entry name" value="Glycogen Phosphorylase B"/>
    <property type="match status" value="2"/>
</dbReference>
<dbReference type="CDD" id="cd03801">
    <property type="entry name" value="GT4_PimA-like"/>
    <property type="match status" value="1"/>
</dbReference>
<dbReference type="InterPro" id="IPR028098">
    <property type="entry name" value="Glyco_trans_4-like_N"/>
</dbReference>
<protein>
    <submittedName>
        <fullName evidence="2">Glycosyltransferase family 4 protein</fullName>
        <ecNumber evidence="2">2.4.-.-</ecNumber>
    </submittedName>
</protein>
<gene>
    <name evidence="2" type="ORF">VB854_15375</name>
</gene>
<reference evidence="2 3" key="1">
    <citation type="submission" date="2023-12" db="EMBL/GenBank/DDBJ databases">
        <title>Baltic Sea Cyanobacteria.</title>
        <authorList>
            <person name="Delbaje E."/>
            <person name="Fewer D.P."/>
            <person name="Shishido T.K."/>
        </authorList>
    </citation>
    <scope>NUCLEOTIDE SEQUENCE [LARGE SCALE GENOMIC DNA]</scope>
    <source>
        <strain evidence="2 3">CCNP 1315</strain>
    </source>
</reference>
<evidence type="ECO:0000313" key="3">
    <source>
        <dbReference type="Proteomes" id="UP001301728"/>
    </source>
</evidence>